<keyword evidence="1" id="KW-0472">Membrane</keyword>
<dbReference type="EMBL" id="JANYMP010000019">
    <property type="protein sequence ID" value="MCS7481648.1"/>
    <property type="molecule type" value="Genomic_DNA"/>
</dbReference>
<evidence type="ECO:0000313" key="2">
    <source>
        <dbReference type="EMBL" id="MCS7481648.1"/>
    </source>
</evidence>
<organism evidence="2 3">
    <name type="scientific">Umezawaea endophytica</name>
    <dbReference type="NCBI Taxonomy" id="1654476"/>
    <lineage>
        <taxon>Bacteria</taxon>
        <taxon>Bacillati</taxon>
        <taxon>Actinomycetota</taxon>
        <taxon>Actinomycetes</taxon>
        <taxon>Pseudonocardiales</taxon>
        <taxon>Pseudonocardiaceae</taxon>
        <taxon>Umezawaea</taxon>
    </lineage>
</organism>
<feature type="transmembrane region" description="Helical" evidence="1">
    <location>
        <begin position="95"/>
        <end position="113"/>
    </location>
</feature>
<evidence type="ECO:0000256" key="1">
    <source>
        <dbReference type="SAM" id="Phobius"/>
    </source>
</evidence>
<feature type="transmembrane region" description="Helical" evidence="1">
    <location>
        <begin position="43"/>
        <end position="60"/>
    </location>
</feature>
<dbReference type="AlphaFoldDB" id="A0A9X3A4V3"/>
<comment type="caution">
    <text evidence="2">The sequence shown here is derived from an EMBL/GenBank/DDBJ whole genome shotgun (WGS) entry which is preliminary data.</text>
</comment>
<feature type="transmembrane region" description="Helical" evidence="1">
    <location>
        <begin position="66"/>
        <end position="88"/>
    </location>
</feature>
<dbReference type="Pfam" id="PF18936">
    <property type="entry name" value="DUF5684"/>
    <property type="match status" value="1"/>
</dbReference>
<keyword evidence="1" id="KW-1133">Transmembrane helix</keyword>
<feature type="transmembrane region" description="Helical" evidence="1">
    <location>
        <begin position="12"/>
        <end position="36"/>
    </location>
</feature>
<protein>
    <submittedName>
        <fullName evidence="2">DUF5684 domain-containing protein</fullName>
    </submittedName>
</protein>
<name>A0A9X3A4V3_9PSEU</name>
<dbReference type="InterPro" id="IPR043739">
    <property type="entry name" value="DUF5684"/>
</dbReference>
<reference evidence="2" key="1">
    <citation type="submission" date="2022-08" db="EMBL/GenBank/DDBJ databases">
        <authorList>
            <person name="Tistechok S."/>
            <person name="Samborskyy M."/>
            <person name="Roman I."/>
        </authorList>
    </citation>
    <scope>NUCLEOTIDE SEQUENCE</scope>
    <source>
        <strain evidence="2">DSM 103496</strain>
    </source>
</reference>
<accession>A0A9X3A4V3</accession>
<dbReference type="Proteomes" id="UP001141259">
    <property type="component" value="Unassembled WGS sequence"/>
</dbReference>
<gene>
    <name evidence="2" type="ORF">NZH93_32735</name>
</gene>
<sequence length="128" mass="13558">MNYETTTAVDSSALVVPAIIGGLFGLLTIVAMWKVFTKAGKPGWAAIIPIYNLYVLLKIAGRPGWWLVLFIIPLVNIVVAFIVFVDVAKSFGKGAAFGIFLLGFFSIIGYAILGFGGATYQGPAAARA</sequence>
<dbReference type="RefSeq" id="WP_259627130.1">
    <property type="nucleotide sequence ID" value="NZ_JANYMP010000019.1"/>
</dbReference>
<evidence type="ECO:0000313" key="3">
    <source>
        <dbReference type="Proteomes" id="UP001141259"/>
    </source>
</evidence>
<keyword evidence="3" id="KW-1185">Reference proteome</keyword>
<proteinExistence type="predicted"/>
<keyword evidence="1" id="KW-0812">Transmembrane</keyword>